<evidence type="ECO:0000313" key="3">
    <source>
        <dbReference type="Proteomes" id="UP001161325"/>
    </source>
</evidence>
<dbReference type="AlphaFoldDB" id="A0AA37V6H4"/>
<dbReference type="InterPro" id="IPR002545">
    <property type="entry name" value="CheW-lke_dom"/>
</dbReference>
<name>A0AA37V6H4_9BACT</name>
<dbReference type="GO" id="GO:0007165">
    <property type="term" value="P:signal transduction"/>
    <property type="evidence" value="ECO:0007669"/>
    <property type="project" value="InterPro"/>
</dbReference>
<dbReference type="InterPro" id="IPR036061">
    <property type="entry name" value="CheW-like_dom_sf"/>
</dbReference>
<dbReference type="PANTHER" id="PTHR22617:SF41">
    <property type="entry name" value="CHEMOTAXIS SIGNAL TRANSDUCTION SYSTEM ADAPTOR PROTEIN CHEW"/>
    <property type="match status" value="1"/>
</dbReference>
<dbReference type="GO" id="GO:0006935">
    <property type="term" value="P:chemotaxis"/>
    <property type="evidence" value="ECO:0007669"/>
    <property type="project" value="InterPro"/>
</dbReference>
<dbReference type="Proteomes" id="UP001161325">
    <property type="component" value="Unassembled WGS sequence"/>
</dbReference>
<dbReference type="CDD" id="cd00732">
    <property type="entry name" value="CheW"/>
    <property type="match status" value="1"/>
</dbReference>
<reference evidence="2" key="1">
    <citation type="submission" date="2022-08" db="EMBL/GenBank/DDBJ databases">
        <title>Draft genome sequencing of Roseisolibacter agri AW1220.</title>
        <authorList>
            <person name="Tobiishi Y."/>
            <person name="Tonouchi A."/>
        </authorList>
    </citation>
    <scope>NUCLEOTIDE SEQUENCE</scope>
    <source>
        <strain evidence="2">AW1220</strain>
    </source>
</reference>
<gene>
    <name evidence="2" type="primary">cheW-2_2</name>
    <name evidence="2" type="ORF">rosag_18440</name>
</gene>
<dbReference type="EMBL" id="BRXS01000003">
    <property type="protein sequence ID" value="GLC25331.1"/>
    <property type="molecule type" value="Genomic_DNA"/>
</dbReference>
<dbReference type="SMART" id="SM00260">
    <property type="entry name" value="CheW"/>
    <property type="match status" value="1"/>
</dbReference>
<feature type="domain" description="CheW-like" evidence="1">
    <location>
        <begin position="18"/>
        <end position="176"/>
    </location>
</feature>
<keyword evidence="3" id="KW-1185">Reference proteome</keyword>
<dbReference type="PANTHER" id="PTHR22617">
    <property type="entry name" value="CHEMOTAXIS SENSOR HISTIDINE KINASE-RELATED"/>
    <property type="match status" value="1"/>
</dbReference>
<protein>
    <submittedName>
        <fullName evidence="2">Chemotaxis protein CheW</fullName>
    </submittedName>
</protein>
<dbReference type="SUPFAM" id="SSF50341">
    <property type="entry name" value="CheW-like"/>
    <property type="match status" value="1"/>
</dbReference>
<evidence type="ECO:0000259" key="1">
    <source>
        <dbReference type="PROSITE" id="PS50851"/>
    </source>
</evidence>
<proteinExistence type="predicted"/>
<dbReference type="InterPro" id="IPR039315">
    <property type="entry name" value="CheW"/>
</dbReference>
<sequence>MPSTPGGAAVATPAQDRGGKFLTFYLADEEYGVEILKVQEIIGLQPITRVPRTPAFIRGVINLRGKVIPIMDLRERFGMASAAEALAGATEAEVAAAEAVRCIIVVEVVGPTGRAVPVGIVVDRVSEVSAIAGAEIEDAPSFGSGVRTEYLLGLGKSQGRVKLLLDIDRVLAADELEQLPDADVEADAA</sequence>
<dbReference type="Gene3D" id="2.40.50.180">
    <property type="entry name" value="CheA-289, Domain 4"/>
    <property type="match status" value="1"/>
</dbReference>
<comment type="caution">
    <text evidence="2">The sequence shown here is derived from an EMBL/GenBank/DDBJ whole genome shotgun (WGS) entry which is preliminary data.</text>
</comment>
<evidence type="ECO:0000313" key="2">
    <source>
        <dbReference type="EMBL" id="GLC25331.1"/>
    </source>
</evidence>
<accession>A0AA37V6H4</accession>
<dbReference type="Gene3D" id="2.30.30.40">
    <property type="entry name" value="SH3 Domains"/>
    <property type="match status" value="1"/>
</dbReference>
<dbReference type="GO" id="GO:0005829">
    <property type="term" value="C:cytosol"/>
    <property type="evidence" value="ECO:0007669"/>
    <property type="project" value="TreeGrafter"/>
</dbReference>
<dbReference type="RefSeq" id="WP_284349785.1">
    <property type="nucleotide sequence ID" value="NZ_BRXS01000003.1"/>
</dbReference>
<dbReference type="PROSITE" id="PS50851">
    <property type="entry name" value="CHEW"/>
    <property type="match status" value="1"/>
</dbReference>
<dbReference type="Pfam" id="PF01584">
    <property type="entry name" value="CheW"/>
    <property type="match status" value="1"/>
</dbReference>
<organism evidence="2 3">
    <name type="scientific">Roseisolibacter agri</name>
    <dbReference type="NCBI Taxonomy" id="2014610"/>
    <lineage>
        <taxon>Bacteria</taxon>
        <taxon>Pseudomonadati</taxon>
        <taxon>Gemmatimonadota</taxon>
        <taxon>Gemmatimonadia</taxon>
        <taxon>Gemmatimonadales</taxon>
        <taxon>Gemmatimonadaceae</taxon>
        <taxon>Roseisolibacter</taxon>
    </lineage>
</organism>